<feature type="chain" id="PRO_5028026168" evidence="9">
    <location>
        <begin position="19"/>
        <end position="214"/>
    </location>
</feature>
<evidence type="ECO:0000256" key="3">
    <source>
        <dbReference type="ARBA" id="ARBA00023136"/>
    </source>
</evidence>
<dbReference type="SUPFAM" id="SSF48726">
    <property type="entry name" value="Immunoglobulin"/>
    <property type="match status" value="1"/>
</dbReference>
<sequence>MHLVHLLVLIFLAEAAVAQHDAVCQTQPVKVVEGDDVTLRCRLRPSFDVTGYTVDWTRVELHQVVHLYRHRKDDTGPQMEQYRTRTELSHQNLSRGVLDLHISSLHLSDAGEYRCNVPRLSASCTQTVTVGKRDEDGTSTTKAPPIKTTKPHTPGVSAGEPVQVPVVICVSIAAAVVLTLVTCGSVRHCSERLRRRKEMLNRNWWFYHLIHRFY</sequence>
<dbReference type="RefSeq" id="XP_029008462.1">
    <property type="nucleotide sequence ID" value="XM_029152629.3"/>
</dbReference>
<dbReference type="Pfam" id="PF07686">
    <property type="entry name" value="V-set"/>
    <property type="match status" value="1"/>
</dbReference>
<keyword evidence="8" id="KW-0812">Transmembrane</keyword>
<gene>
    <name evidence="12" type="primary">LOC114856836</name>
</gene>
<evidence type="ECO:0000256" key="6">
    <source>
        <dbReference type="ARBA" id="ARBA00023319"/>
    </source>
</evidence>
<feature type="region of interest" description="Disordered" evidence="7">
    <location>
        <begin position="131"/>
        <end position="156"/>
    </location>
</feature>
<dbReference type="InParanoid" id="A0A6P7MNW7"/>
<evidence type="ECO:0000256" key="8">
    <source>
        <dbReference type="SAM" id="Phobius"/>
    </source>
</evidence>
<name>A0A6P7MNW7_BETSP</name>
<evidence type="ECO:0000256" key="5">
    <source>
        <dbReference type="ARBA" id="ARBA00023180"/>
    </source>
</evidence>
<comment type="subcellular location">
    <subcellularLocation>
        <location evidence="1">Membrane</location>
    </subcellularLocation>
</comment>
<dbReference type="PANTHER" id="PTHR24100:SF151">
    <property type="entry name" value="ICOS LIGAND"/>
    <property type="match status" value="1"/>
</dbReference>
<dbReference type="SMART" id="SM00406">
    <property type="entry name" value="IGv"/>
    <property type="match status" value="1"/>
</dbReference>
<dbReference type="InterPro" id="IPR013783">
    <property type="entry name" value="Ig-like_fold"/>
</dbReference>
<proteinExistence type="predicted"/>
<evidence type="ECO:0000313" key="11">
    <source>
        <dbReference type="Proteomes" id="UP000515150"/>
    </source>
</evidence>
<dbReference type="PANTHER" id="PTHR24100">
    <property type="entry name" value="BUTYROPHILIN"/>
    <property type="match status" value="1"/>
</dbReference>
<feature type="domain" description="Ig-like" evidence="10">
    <location>
        <begin position="13"/>
        <end position="131"/>
    </location>
</feature>
<evidence type="ECO:0000256" key="2">
    <source>
        <dbReference type="ARBA" id="ARBA00022729"/>
    </source>
</evidence>
<dbReference type="GO" id="GO:0050863">
    <property type="term" value="P:regulation of T cell activation"/>
    <property type="evidence" value="ECO:0007669"/>
    <property type="project" value="UniProtKB-ARBA"/>
</dbReference>
<dbReference type="GO" id="GO:0005102">
    <property type="term" value="F:signaling receptor binding"/>
    <property type="evidence" value="ECO:0007669"/>
    <property type="project" value="TreeGrafter"/>
</dbReference>
<keyword evidence="8" id="KW-1133">Transmembrane helix</keyword>
<dbReference type="OrthoDB" id="8962537at2759"/>
<evidence type="ECO:0000256" key="1">
    <source>
        <dbReference type="ARBA" id="ARBA00004370"/>
    </source>
</evidence>
<dbReference type="PROSITE" id="PS50835">
    <property type="entry name" value="IG_LIKE"/>
    <property type="match status" value="1"/>
</dbReference>
<dbReference type="GO" id="GO:1903037">
    <property type="term" value="P:regulation of leukocyte cell-cell adhesion"/>
    <property type="evidence" value="ECO:0007669"/>
    <property type="project" value="UniProtKB-ARBA"/>
</dbReference>
<dbReference type="KEGG" id="bspl:114856836"/>
<dbReference type="InterPro" id="IPR003599">
    <property type="entry name" value="Ig_sub"/>
</dbReference>
<dbReference type="GO" id="GO:0050852">
    <property type="term" value="P:T cell receptor signaling pathway"/>
    <property type="evidence" value="ECO:0007669"/>
    <property type="project" value="TreeGrafter"/>
</dbReference>
<protein>
    <submittedName>
        <fullName evidence="12">Myelin-oligodendrocyte glycoprotein-like</fullName>
    </submittedName>
</protein>
<dbReference type="FunFam" id="2.60.40.10:FF:000142">
    <property type="entry name" value="V-set domain-containing T-cell activation inhibitor 1"/>
    <property type="match status" value="1"/>
</dbReference>
<feature type="compositionally biased region" description="Low complexity" evidence="7">
    <location>
        <begin position="138"/>
        <end position="154"/>
    </location>
</feature>
<keyword evidence="2 9" id="KW-0732">Signal</keyword>
<dbReference type="InterPro" id="IPR013106">
    <property type="entry name" value="Ig_V-set"/>
</dbReference>
<dbReference type="AlphaFoldDB" id="A0A6P7MNW7"/>
<feature type="signal peptide" evidence="9">
    <location>
        <begin position="1"/>
        <end position="18"/>
    </location>
</feature>
<accession>A0A6P7MNW7</accession>
<keyword evidence="5" id="KW-0325">Glycoprotein</keyword>
<dbReference type="InterPro" id="IPR036179">
    <property type="entry name" value="Ig-like_dom_sf"/>
</dbReference>
<keyword evidence="3 8" id="KW-0472">Membrane</keyword>
<keyword evidence="11" id="KW-1185">Reference proteome</keyword>
<evidence type="ECO:0000313" key="12">
    <source>
        <dbReference type="RefSeq" id="XP_029008462.1"/>
    </source>
</evidence>
<dbReference type="Proteomes" id="UP000515150">
    <property type="component" value="Chromosome 1"/>
</dbReference>
<reference evidence="12" key="1">
    <citation type="submission" date="2025-08" db="UniProtKB">
        <authorList>
            <consortium name="RefSeq"/>
        </authorList>
    </citation>
    <scope>IDENTIFICATION</scope>
</reference>
<dbReference type="InterPro" id="IPR050504">
    <property type="entry name" value="IgSF_BTN/MOG"/>
</dbReference>
<dbReference type="InterPro" id="IPR007110">
    <property type="entry name" value="Ig-like_dom"/>
</dbReference>
<dbReference type="Gene3D" id="2.60.40.10">
    <property type="entry name" value="Immunoglobulins"/>
    <property type="match status" value="1"/>
</dbReference>
<keyword evidence="4" id="KW-1015">Disulfide bond</keyword>
<evidence type="ECO:0000259" key="10">
    <source>
        <dbReference type="PROSITE" id="PS50835"/>
    </source>
</evidence>
<dbReference type="GO" id="GO:0001817">
    <property type="term" value="P:regulation of cytokine production"/>
    <property type="evidence" value="ECO:0007669"/>
    <property type="project" value="TreeGrafter"/>
</dbReference>
<dbReference type="GeneID" id="114856836"/>
<evidence type="ECO:0000256" key="4">
    <source>
        <dbReference type="ARBA" id="ARBA00023157"/>
    </source>
</evidence>
<dbReference type="SMART" id="SM00409">
    <property type="entry name" value="IG"/>
    <property type="match status" value="1"/>
</dbReference>
<organism evidence="11 12">
    <name type="scientific">Betta splendens</name>
    <name type="common">Siamese fighting fish</name>
    <dbReference type="NCBI Taxonomy" id="158456"/>
    <lineage>
        <taxon>Eukaryota</taxon>
        <taxon>Metazoa</taxon>
        <taxon>Chordata</taxon>
        <taxon>Craniata</taxon>
        <taxon>Vertebrata</taxon>
        <taxon>Euteleostomi</taxon>
        <taxon>Actinopterygii</taxon>
        <taxon>Neopterygii</taxon>
        <taxon>Teleostei</taxon>
        <taxon>Neoteleostei</taxon>
        <taxon>Acanthomorphata</taxon>
        <taxon>Anabantaria</taxon>
        <taxon>Anabantiformes</taxon>
        <taxon>Anabantoidei</taxon>
        <taxon>Osphronemidae</taxon>
        <taxon>Betta</taxon>
    </lineage>
</organism>
<keyword evidence="6" id="KW-0393">Immunoglobulin domain</keyword>
<evidence type="ECO:0000256" key="9">
    <source>
        <dbReference type="SAM" id="SignalP"/>
    </source>
</evidence>
<dbReference type="GO" id="GO:0009897">
    <property type="term" value="C:external side of plasma membrane"/>
    <property type="evidence" value="ECO:0007669"/>
    <property type="project" value="TreeGrafter"/>
</dbReference>
<evidence type="ECO:0000256" key="7">
    <source>
        <dbReference type="SAM" id="MobiDB-lite"/>
    </source>
</evidence>
<feature type="transmembrane region" description="Helical" evidence="8">
    <location>
        <begin position="164"/>
        <end position="186"/>
    </location>
</feature>